<dbReference type="RefSeq" id="XP_011294335.1">
    <property type="nucleotide sequence ID" value="XM_011296033.2"/>
</dbReference>
<dbReference type="SMART" id="SM00225">
    <property type="entry name" value="BTB"/>
    <property type="match status" value="1"/>
</dbReference>
<evidence type="ECO:0000313" key="4">
    <source>
        <dbReference type="RefSeq" id="XP_011294335.1"/>
    </source>
</evidence>
<dbReference type="VEuPathDB" id="VectorBase:MDOA016940"/>
<dbReference type="Proteomes" id="UP001652621">
    <property type="component" value="Unplaced"/>
</dbReference>
<dbReference type="Gene3D" id="3.30.710.10">
    <property type="entry name" value="Potassium Channel Kv1.1, Chain A"/>
    <property type="match status" value="1"/>
</dbReference>
<dbReference type="InterPro" id="IPR011333">
    <property type="entry name" value="SKP1/BTB/POZ_sf"/>
</dbReference>
<evidence type="ECO:0000313" key="2">
    <source>
        <dbReference type="EnsemblMetazoa" id="MDOA016940-PA"/>
    </source>
</evidence>
<dbReference type="VEuPathDB" id="VectorBase:MDOMA2_000637"/>
<evidence type="ECO:0000259" key="1">
    <source>
        <dbReference type="PROSITE" id="PS50097"/>
    </source>
</evidence>
<dbReference type="OrthoDB" id="6359816at2759"/>
<dbReference type="STRING" id="7370.A0A1I8NL82"/>
<dbReference type="SUPFAM" id="SSF54695">
    <property type="entry name" value="POZ domain"/>
    <property type="match status" value="1"/>
</dbReference>
<dbReference type="AlphaFoldDB" id="A0A1I8NL82"/>
<dbReference type="EnsemblMetazoa" id="MDOA016940-RA">
    <property type="protein sequence ID" value="MDOA016940-PA"/>
    <property type="gene ID" value="MDOA016940"/>
</dbReference>
<proteinExistence type="predicted"/>
<name>A0A1I8NL82_MUSDO</name>
<protein>
    <submittedName>
        <fullName evidence="4">Protein roadkill</fullName>
    </submittedName>
</protein>
<accession>A0A1I8NL82</accession>
<organism evidence="2">
    <name type="scientific">Musca domestica</name>
    <name type="common">House fly</name>
    <dbReference type="NCBI Taxonomy" id="7370"/>
    <lineage>
        <taxon>Eukaryota</taxon>
        <taxon>Metazoa</taxon>
        <taxon>Ecdysozoa</taxon>
        <taxon>Arthropoda</taxon>
        <taxon>Hexapoda</taxon>
        <taxon>Insecta</taxon>
        <taxon>Pterygota</taxon>
        <taxon>Neoptera</taxon>
        <taxon>Endopterygota</taxon>
        <taxon>Diptera</taxon>
        <taxon>Brachycera</taxon>
        <taxon>Muscomorpha</taxon>
        <taxon>Muscoidea</taxon>
        <taxon>Muscidae</taxon>
        <taxon>Musca</taxon>
    </lineage>
</organism>
<dbReference type="KEGG" id="mde:105262106"/>
<evidence type="ECO:0000313" key="3">
    <source>
        <dbReference type="Proteomes" id="UP001652621"/>
    </source>
</evidence>
<dbReference type="FunFam" id="3.30.710.10:FF:000159">
    <property type="entry name" value="Speckle-type POZ protein B"/>
    <property type="match status" value="1"/>
</dbReference>
<reference evidence="4" key="2">
    <citation type="submission" date="2025-04" db="UniProtKB">
        <authorList>
            <consortium name="RefSeq"/>
        </authorList>
    </citation>
    <scope>IDENTIFICATION</scope>
    <source>
        <strain evidence="4">Aabys</strain>
    </source>
</reference>
<sequence>MQANENSSKSIMFGGSTITTIEKADYQHMWLIKNWSLYKEITTLRSPRIVILKKYVQSHWDIELVQSASKLEFGICLASTKMADTCFDMTLSVRNSKGEEIFGPIKREKVNKGELMQFRTSTDILKKINSFPFDHIQVILYIENTVARHNSSTYDNNERLYNLKKDFANLLQNEDFSDVTIISSEGDEFKAHKSILSARSEVFAAMFRCNLSEAKTNRVPIDDVDAETMRELLSFIYSANETPKNLAAKLLPIADRYALMDLKTICEQHLMEAISYDTACDILLLAKRICNERIEGEVVQYIVNNIRSVTSTSNWKNLEETNPQLCLEVLKLNITNRL</sequence>
<dbReference type="Gene3D" id="1.25.40.420">
    <property type="match status" value="1"/>
</dbReference>
<dbReference type="PROSITE" id="PS50097">
    <property type="entry name" value="BTB"/>
    <property type="match status" value="1"/>
</dbReference>
<gene>
    <name evidence="2" type="primary">105262106</name>
    <name evidence="4" type="synonym">LOC105262106</name>
</gene>
<dbReference type="GeneID" id="105262106"/>
<reference evidence="2" key="1">
    <citation type="submission" date="2020-05" db="UniProtKB">
        <authorList>
            <consortium name="EnsemblMetazoa"/>
        </authorList>
    </citation>
    <scope>IDENTIFICATION</scope>
    <source>
        <strain evidence="2">Aabys</strain>
    </source>
</reference>
<keyword evidence="3" id="KW-1185">Reference proteome</keyword>
<dbReference type="Pfam" id="PF00651">
    <property type="entry name" value="BTB"/>
    <property type="match status" value="1"/>
</dbReference>
<dbReference type="InterPro" id="IPR000210">
    <property type="entry name" value="BTB/POZ_dom"/>
</dbReference>
<dbReference type="PANTHER" id="PTHR24413">
    <property type="entry name" value="SPECKLE-TYPE POZ PROTEIN"/>
    <property type="match status" value="1"/>
</dbReference>
<feature type="domain" description="BTB" evidence="1">
    <location>
        <begin position="177"/>
        <end position="245"/>
    </location>
</feature>